<evidence type="ECO:0000256" key="1">
    <source>
        <dbReference type="SAM" id="MobiDB-lite"/>
    </source>
</evidence>
<feature type="compositionally biased region" description="Acidic residues" evidence="1">
    <location>
        <begin position="95"/>
        <end position="118"/>
    </location>
</feature>
<name>A0A183DSK9_9BILA</name>
<reference evidence="3 4" key="2">
    <citation type="submission" date="2018-11" db="EMBL/GenBank/DDBJ databases">
        <authorList>
            <consortium name="Pathogen Informatics"/>
        </authorList>
    </citation>
    <scope>NUCLEOTIDE SEQUENCE [LARGE SCALE GENOMIC DNA]</scope>
</reference>
<evidence type="ECO:0000256" key="2">
    <source>
        <dbReference type="SAM" id="SignalP"/>
    </source>
</evidence>
<keyword evidence="2" id="KW-0732">Signal</keyword>
<feature type="signal peptide" evidence="2">
    <location>
        <begin position="1"/>
        <end position="19"/>
    </location>
</feature>
<protein>
    <submittedName>
        <fullName evidence="5">RxLR-like protein</fullName>
    </submittedName>
</protein>
<feature type="region of interest" description="Disordered" evidence="1">
    <location>
        <begin position="95"/>
        <end position="119"/>
    </location>
</feature>
<accession>A0A183DSK9</accession>
<evidence type="ECO:0000313" key="4">
    <source>
        <dbReference type="Proteomes" id="UP000271098"/>
    </source>
</evidence>
<dbReference type="Proteomes" id="UP000271098">
    <property type="component" value="Unassembled WGS sequence"/>
</dbReference>
<dbReference type="AlphaFoldDB" id="A0A183DSK9"/>
<dbReference type="EMBL" id="UYRT01078739">
    <property type="protein sequence ID" value="VDN19127.1"/>
    <property type="molecule type" value="Genomic_DNA"/>
</dbReference>
<keyword evidence="4" id="KW-1185">Reference proteome</keyword>
<dbReference type="WBParaSite" id="GPUH_0001171401-mRNA-1">
    <property type="protein sequence ID" value="GPUH_0001171401-mRNA-1"/>
    <property type="gene ID" value="GPUH_0001171401"/>
</dbReference>
<sequence>MLTAAALLFACAAVIPVSTIPPTARTSDAVARVDLSVDTELGSEDSSDDSVITDGSDIEALADEAIAGILGISPEQMKMEDDTDDDSDFMIEPLFSDEDEEARAEDGSDESEYDEGIAPEEARKHIKIIGIFQWQWRAIRDRRKRFGVPVEGGIVISSNGNPKPPLWRAMSEFMPPMEDYSYYPPQSNQTDNVTNEIGMVLVGGTGVSVFHQIDEEEYRAFGVAQLKKWLAAHRDGANIFKYNAVVEKNMYPNGNENV</sequence>
<gene>
    <name evidence="3" type="ORF">GPUH_LOCUS11700</name>
</gene>
<evidence type="ECO:0000313" key="5">
    <source>
        <dbReference type="WBParaSite" id="GPUH_0001171401-mRNA-1"/>
    </source>
</evidence>
<evidence type="ECO:0000313" key="3">
    <source>
        <dbReference type="EMBL" id="VDN19127.1"/>
    </source>
</evidence>
<feature type="chain" id="PRO_5043138871" evidence="2">
    <location>
        <begin position="20"/>
        <end position="258"/>
    </location>
</feature>
<organism evidence="5">
    <name type="scientific">Gongylonema pulchrum</name>
    <dbReference type="NCBI Taxonomy" id="637853"/>
    <lineage>
        <taxon>Eukaryota</taxon>
        <taxon>Metazoa</taxon>
        <taxon>Ecdysozoa</taxon>
        <taxon>Nematoda</taxon>
        <taxon>Chromadorea</taxon>
        <taxon>Rhabditida</taxon>
        <taxon>Spirurina</taxon>
        <taxon>Spiruromorpha</taxon>
        <taxon>Spiruroidea</taxon>
        <taxon>Gongylonematidae</taxon>
        <taxon>Gongylonema</taxon>
    </lineage>
</organism>
<reference evidence="5" key="1">
    <citation type="submission" date="2016-06" db="UniProtKB">
        <authorList>
            <consortium name="WormBaseParasite"/>
        </authorList>
    </citation>
    <scope>IDENTIFICATION</scope>
</reference>
<proteinExistence type="predicted"/>